<accession>C1MNN8</accession>
<dbReference type="Pfam" id="PF13370">
    <property type="entry name" value="Fer4_13"/>
    <property type="match status" value="1"/>
</dbReference>
<dbReference type="PANTHER" id="PTHR45295">
    <property type="entry name" value="CHAPERONE PROTEIN DNAJ C76, CHLOROPLASTIC"/>
    <property type="match status" value="1"/>
</dbReference>
<proteinExistence type="predicted"/>
<name>C1MNN8_MICPC</name>
<dbReference type="PRINTS" id="PR00352">
    <property type="entry name" value="3FE4SFRDOXIN"/>
</dbReference>
<dbReference type="SUPFAM" id="SSF54862">
    <property type="entry name" value="4Fe-4S ferredoxins"/>
    <property type="match status" value="1"/>
</dbReference>
<evidence type="ECO:0000259" key="4">
    <source>
        <dbReference type="PROSITE" id="PS51379"/>
    </source>
</evidence>
<dbReference type="OrthoDB" id="566614at2759"/>
<feature type="non-terminal residue" evidence="5">
    <location>
        <position position="83"/>
    </location>
</feature>
<reference evidence="5 6" key="1">
    <citation type="journal article" date="2009" name="Science">
        <title>Green evolution and dynamic adaptations revealed by genomes of the marine picoeukaryotes Micromonas.</title>
        <authorList>
            <person name="Worden A.Z."/>
            <person name="Lee J.H."/>
            <person name="Mock T."/>
            <person name="Rouze P."/>
            <person name="Simmons M.P."/>
            <person name="Aerts A.L."/>
            <person name="Allen A.E."/>
            <person name="Cuvelier M.L."/>
            <person name="Derelle E."/>
            <person name="Everett M.V."/>
            <person name="Foulon E."/>
            <person name="Grimwood J."/>
            <person name="Gundlach H."/>
            <person name="Henrissat B."/>
            <person name="Napoli C."/>
            <person name="McDonald S.M."/>
            <person name="Parker M.S."/>
            <person name="Rombauts S."/>
            <person name="Salamov A."/>
            <person name="Von Dassow P."/>
            <person name="Badger J.H."/>
            <person name="Coutinho P.M."/>
            <person name="Demir E."/>
            <person name="Dubchak I."/>
            <person name="Gentemann C."/>
            <person name="Eikrem W."/>
            <person name="Gready J.E."/>
            <person name="John U."/>
            <person name="Lanier W."/>
            <person name="Lindquist E.A."/>
            <person name="Lucas S."/>
            <person name="Mayer K.F."/>
            <person name="Moreau H."/>
            <person name="Not F."/>
            <person name="Otillar R."/>
            <person name="Panaud O."/>
            <person name="Pangilinan J."/>
            <person name="Paulsen I."/>
            <person name="Piegu B."/>
            <person name="Poliakov A."/>
            <person name="Robbens S."/>
            <person name="Schmutz J."/>
            <person name="Toulza E."/>
            <person name="Wyss T."/>
            <person name="Zelensky A."/>
            <person name="Zhou K."/>
            <person name="Armbrust E.V."/>
            <person name="Bhattacharya D."/>
            <person name="Goodenough U.W."/>
            <person name="Van de Peer Y."/>
            <person name="Grigoriev I.V."/>
        </authorList>
    </citation>
    <scope>NUCLEOTIDE SEQUENCE [LARGE SCALE GENOMIC DNA]</scope>
    <source>
        <strain evidence="5 6">CCMP1545</strain>
    </source>
</reference>
<dbReference type="GO" id="GO:0051536">
    <property type="term" value="F:iron-sulfur cluster binding"/>
    <property type="evidence" value="ECO:0007669"/>
    <property type="project" value="UniProtKB-KW"/>
</dbReference>
<evidence type="ECO:0000313" key="6">
    <source>
        <dbReference type="Proteomes" id="UP000001876"/>
    </source>
</evidence>
<dbReference type="GO" id="GO:0005506">
    <property type="term" value="F:iron ion binding"/>
    <property type="evidence" value="ECO:0007669"/>
    <property type="project" value="InterPro"/>
</dbReference>
<gene>
    <name evidence="5" type="ORF">MICPUCDRAFT_8851</name>
</gene>
<keyword evidence="2" id="KW-0408">Iron</keyword>
<evidence type="ECO:0000256" key="1">
    <source>
        <dbReference type="ARBA" id="ARBA00022723"/>
    </source>
</evidence>
<evidence type="ECO:0000313" key="5">
    <source>
        <dbReference type="EMBL" id="EEH58786.1"/>
    </source>
</evidence>
<dbReference type="STRING" id="564608.C1MNN8"/>
<organism evidence="6">
    <name type="scientific">Micromonas pusilla (strain CCMP1545)</name>
    <name type="common">Picoplanktonic green alga</name>
    <dbReference type="NCBI Taxonomy" id="564608"/>
    <lineage>
        <taxon>Eukaryota</taxon>
        <taxon>Viridiplantae</taxon>
        <taxon>Chlorophyta</taxon>
        <taxon>Mamiellophyceae</taxon>
        <taxon>Mamiellales</taxon>
        <taxon>Mamiellaceae</taxon>
        <taxon>Micromonas</taxon>
    </lineage>
</organism>
<dbReference type="InterPro" id="IPR017896">
    <property type="entry name" value="4Fe4S_Fe-S-bd"/>
</dbReference>
<dbReference type="GeneID" id="9682130"/>
<dbReference type="InterPro" id="IPR001080">
    <property type="entry name" value="3Fe4S_ferredoxin"/>
</dbReference>
<keyword evidence="1" id="KW-0479">Metal-binding</keyword>
<evidence type="ECO:0000256" key="3">
    <source>
        <dbReference type="ARBA" id="ARBA00023014"/>
    </source>
</evidence>
<dbReference type="OMA" id="HWVPFES"/>
<keyword evidence="3" id="KW-0411">Iron-sulfur</keyword>
<feature type="non-terminal residue" evidence="5">
    <location>
        <position position="1"/>
    </location>
</feature>
<dbReference type="PROSITE" id="PS51379">
    <property type="entry name" value="4FE4S_FER_2"/>
    <property type="match status" value="1"/>
</dbReference>
<dbReference type="AlphaFoldDB" id="C1MNN8"/>
<sequence length="83" mass="9660">RAVFVNESACIGCRQCNHSAPKTFMMEDDWGRARAYQQWADTEEDITIAIESCPVDCIYWVKQRNLPILEYAMQRCERQNVGV</sequence>
<feature type="domain" description="4Fe-4S ferredoxin-type" evidence="4">
    <location>
        <begin position="1"/>
        <end position="29"/>
    </location>
</feature>
<dbReference type="eggNOG" id="KOG0716">
    <property type="taxonomic scope" value="Eukaryota"/>
</dbReference>
<dbReference type="Gene3D" id="3.30.70.20">
    <property type="match status" value="1"/>
</dbReference>
<dbReference type="RefSeq" id="XP_003057141.1">
    <property type="nucleotide sequence ID" value="XM_003057095.1"/>
</dbReference>
<dbReference type="GO" id="GO:0009055">
    <property type="term" value="F:electron transfer activity"/>
    <property type="evidence" value="ECO:0007669"/>
    <property type="project" value="InterPro"/>
</dbReference>
<dbReference type="PANTHER" id="PTHR45295:SF1">
    <property type="entry name" value="CHAPERONE PROTEIN DNAJ C76, CHLOROPLASTIC"/>
    <property type="match status" value="1"/>
</dbReference>
<protein>
    <submittedName>
        <fullName evidence="5">Predicted protein</fullName>
    </submittedName>
</protein>
<dbReference type="KEGG" id="mpp:MICPUCDRAFT_8851"/>
<keyword evidence="6" id="KW-1185">Reference proteome</keyword>
<dbReference type="EMBL" id="GG663737">
    <property type="protein sequence ID" value="EEH58786.1"/>
    <property type="molecule type" value="Genomic_DNA"/>
</dbReference>
<evidence type="ECO:0000256" key="2">
    <source>
        <dbReference type="ARBA" id="ARBA00023004"/>
    </source>
</evidence>
<dbReference type="Proteomes" id="UP000001876">
    <property type="component" value="Unassembled WGS sequence"/>
</dbReference>